<dbReference type="GO" id="GO:0005737">
    <property type="term" value="C:cytoplasm"/>
    <property type="evidence" value="ECO:0007669"/>
    <property type="project" value="TreeGrafter"/>
</dbReference>
<evidence type="ECO:0000313" key="8">
    <source>
        <dbReference type="EMBL" id="SLM12190.1"/>
    </source>
</evidence>
<dbReference type="EMBL" id="FWDM01000016">
    <property type="protein sequence ID" value="SLM12190.1"/>
    <property type="molecule type" value="Genomic_DNA"/>
</dbReference>
<evidence type="ECO:0000259" key="7">
    <source>
        <dbReference type="PROSITE" id="PS51352"/>
    </source>
</evidence>
<accession>A0A3P3XHV4</accession>
<dbReference type="PANTHER" id="PTHR45663:SF11">
    <property type="entry name" value="GEO12009P1"/>
    <property type="match status" value="1"/>
</dbReference>
<name>A0A3P3XHV4_9SPIR</name>
<dbReference type="InterPro" id="IPR017937">
    <property type="entry name" value="Thioredoxin_CS"/>
</dbReference>
<reference evidence="8" key="1">
    <citation type="submission" date="2017-02" db="EMBL/GenBank/DDBJ databases">
        <authorList>
            <person name="Regsiter A."/>
            <person name="William W."/>
        </authorList>
    </citation>
    <scope>NUCLEOTIDE SEQUENCE</scope>
    <source>
        <strain evidence="8">Bib</strain>
    </source>
</reference>
<gene>
    <name evidence="8" type="primary">trxA</name>
    <name evidence="8" type="ORF">SPIROBIBN47_230002</name>
</gene>
<dbReference type="PRINTS" id="PR00421">
    <property type="entry name" value="THIOREDOXIN"/>
</dbReference>
<dbReference type="InterPro" id="IPR005746">
    <property type="entry name" value="Thioredoxin"/>
</dbReference>
<dbReference type="Pfam" id="PF00085">
    <property type="entry name" value="Thioredoxin"/>
    <property type="match status" value="1"/>
</dbReference>
<dbReference type="SUPFAM" id="SSF52833">
    <property type="entry name" value="Thioredoxin-like"/>
    <property type="match status" value="1"/>
</dbReference>
<evidence type="ECO:0000256" key="6">
    <source>
        <dbReference type="NCBIfam" id="TIGR01068"/>
    </source>
</evidence>
<keyword evidence="4" id="KW-1015">Disulfide bond</keyword>
<dbReference type="PANTHER" id="PTHR45663">
    <property type="entry name" value="GEO12009P1"/>
    <property type="match status" value="1"/>
</dbReference>
<keyword evidence="2" id="KW-0813">Transport</keyword>
<evidence type="ECO:0000256" key="3">
    <source>
        <dbReference type="ARBA" id="ARBA00022982"/>
    </source>
</evidence>
<dbReference type="GO" id="GO:0015035">
    <property type="term" value="F:protein-disulfide reductase activity"/>
    <property type="evidence" value="ECO:0007669"/>
    <property type="project" value="UniProtKB-UniRule"/>
</dbReference>
<dbReference type="PROSITE" id="PS51352">
    <property type="entry name" value="THIOREDOXIN_2"/>
    <property type="match status" value="1"/>
</dbReference>
<keyword evidence="5" id="KW-0676">Redox-active center</keyword>
<evidence type="ECO:0000256" key="5">
    <source>
        <dbReference type="ARBA" id="ARBA00023284"/>
    </source>
</evidence>
<feature type="domain" description="Thioredoxin" evidence="7">
    <location>
        <begin position="1"/>
        <end position="116"/>
    </location>
</feature>
<dbReference type="Gene3D" id="3.40.30.10">
    <property type="entry name" value="Glutaredoxin"/>
    <property type="match status" value="1"/>
</dbReference>
<evidence type="ECO:0000256" key="2">
    <source>
        <dbReference type="ARBA" id="ARBA00022448"/>
    </source>
</evidence>
<evidence type="ECO:0000256" key="1">
    <source>
        <dbReference type="ARBA" id="ARBA00008987"/>
    </source>
</evidence>
<dbReference type="FunFam" id="3.40.30.10:FF:000229">
    <property type="entry name" value="Thioredoxin (TRX)"/>
    <property type="match status" value="1"/>
</dbReference>
<dbReference type="InterPro" id="IPR013766">
    <property type="entry name" value="Thioredoxin_domain"/>
</dbReference>
<dbReference type="PROSITE" id="PS00194">
    <property type="entry name" value="THIOREDOXIN_1"/>
    <property type="match status" value="1"/>
</dbReference>
<dbReference type="CDD" id="cd02947">
    <property type="entry name" value="TRX_family"/>
    <property type="match status" value="1"/>
</dbReference>
<organism evidence="8">
    <name type="scientific">uncultured spirochete</name>
    <dbReference type="NCBI Taxonomy" id="156406"/>
    <lineage>
        <taxon>Bacteria</taxon>
        <taxon>Pseudomonadati</taxon>
        <taxon>Spirochaetota</taxon>
        <taxon>Spirochaetia</taxon>
        <taxon>Spirochaetales</taxon>
        <taxon>environmental samples</taxon>
    </lineage>
</organism>
<sequence>MTENLNKETFLEKVFNYEKEKEWKYNGELPAIIDFWAPWCGPCRMVGPVLEKISDEYAGKLIVYKVNTDEEQELAAAFGIQSIPSILFIPVNGQPQMAVGALPKSTIESAIKDVLGVEAA</sequence>
<protein>
    <recommendedName>
        <fullName evidence="6">Thioredoxin</fullName>
    </recommendedName>
</protein>
<keyword evidence="3" id="KW-0249">Electron transport</keyword>
<evidence type="ECO:0000256" key="4">
    <source>
        <dbReference type="ARBA" id="ARBA00023157"/>
    </source>
</evidence>
<dbReference type="AlphaFoldDB" id="A0A3P3XHV4"/>
<dbReference type="InterPro" id="IPR036249">
    <property type="entry name" value="Thioredoxin-like_sf"/>
</dbReference>
<comment type="similarity">
    <text evidence="1">Belongs to the thioredoxin family.</text>
</comment>
<proteinExistence type="inferred from homology"/>
<dbReference type="NCBIfam" id="TIGR01068">
    <property type="entry name" value="thioredoxin"/>
    <property type="match status" value="1"/>
</dbReference>